<protein>
    <submittedName>
        <fullName evidence="3">Nitroimidazol reductase NimA-like FMN-containing flavoprotein (Pyridoxamine 5'-phosphate oxidase superfamily)</fullName>
    </submittedName>
</protein>
<dbReference type="EMBL" id="JACHIU010000001">
    <property type="protein sequence ID" value="MBB6476039.1"/>
    <property type="molecule type" value="Genomic_DNA"/>
</dbReference>
<dbReference type="Pfam" id="PF01243">
    <property type="entry name" value="PNPOx_N"/>
    <property type="match status" value="1"/>
</dbReference>
<comment type="caution">
    <text evidence="3">The sequence shown here is derived from an EMBL/GenBank/DDBJ whole genome shotgun (WGS) entry which is preliminary data.</text>
</comment>
<dbReference type="InterPro" id="IPR012349">
    <property type="entry name" value="Split_barrel_FMN-bd"/>
</dbReference>
<organism evidence="3 4">
    <name type="scientific">Sphaerisporangium rubeum</name>
    <dbReference type="NCBI Taxonomy" id="321317"/>
    <lineage>
        <taxon>Bacteria</taxon>
        <taxon>Bacillati</taxon>
        <taxon>Actinomycetota</taxon>
        <taxon>Actinomycetes</taxon>
        <taxon>Streptosporangiales</taxon>
        <taxon>Streptosporangiaceae</taxon>
        <taxon>Sphaerisporangium</taxon>
    </lineage>
</organism>
<dbReference type="SUPFAM" id="SSF50475">
    <property type="entry name" value="FMN-binding split barrel"/>
    <property type="match status" value="1"/>
</dbReference>
<dbReference type="PANTHER" id="PTHR35176">
    <property type="entry name" value="HEME OXYGENASE HI_0854-RELATED"/>
    <property type="match status" value="1"/>
</dbReference>
<dbReference type="GO" id="GO:0016627">
    <property type="term" value="F:oxidoreductase activity, acting on the CH-CH group of donors"/>
    <property type="evidence" value="ECO:0007669"/>
    <property type="project" value="TreeGrafter"/>
</dbReference>
<dbReference type="RefSeq" id="WP_184985806.1">
    <property type="nucleotide sequence ID" value="NZ_BAAALO010000108.1"/>
</dbReference>
<dbReference type="AlphaFoldDB" id="A0A7X0IIW5"/>
<feature type="domain" description="Pyridoxamine 5'-phosphate oxidase N-terminal" evidence="2">
    <location>
        <begin position="11"/>
        <end position="98"/>
    </location>
</feature>
<evidence type="ECO:0000313" key="4">
    <source>
        <dbReference type="Proteomes" id="UP000555564"/>
    </source>
</evidence>
<dbReference type="GO" id="GO:0005829">
    <property type="term" value="C:cytosol"/>
    <property type="evidence" value="ECO:0007669"/>
    <property type="project" value="TreeGrafter"/>
</dbReference>
<accession>A0A7X0IIW5</accession>
<reference evidence="3 4" key="1">
    <citation type="submission" date="2020-08" db="EMBL/GenBank/DDBJ databases">
        <title>Sequencing the genomes of 1000 actinobacteria strains.</title>
        <authorList>
            <person name="Klenk H.-P."/>
        </authorList>
    </citation>
    <scope>NUCLEOTIDE SEQUENCE [LARGE SCALE GENOMIC DNA]</scope>
    <source>
        <strain evidence="3 4">DSM 44936</strain>
    </source>
</reference>
<keyword evidence="4" id="KW-1185">Reference proteome</keyword>
<evidence type="ECO:0000259" key="2">
    <source>
        <dbReference type="Pfam" id="PF01243"/>
    </source>
</evidence>
<gene>
    <name evidence="3" type="ORF">BJ992_005470</name>
</gene>
<dbReference type="GO" id="GO:0070967">
    <property type="term" value="F:coenzyme F420 binding"/>
    <property type="evidence" value="ECO:0007669"/>
    <property type="project" value="TreeGrafter"/>
</dbReference>
<proteinExistence type="predicted"/>
<dbReference type="InterPro" id="IPR011576">
    <property type="entry name" value="Pyridox_Oxase_N"/>
</dbReference>
<evidence type="ECO:0000256" key="1">
    <source>
        <dbReference type="ARBA" id="ARBA00023002"/>
    </source>
</evidence>
<evidence type="ECO:0000313" key="3">
    <source>
        <dbReference type="EMBL" id="MBB6476039.1"/>
    </source>
</evidence>
<name>A0A7X0IIW5_9ACTN</name>
<keyword evidence="1" id="KW-0560">Oxidoreductase</keyword>
<dbReference type="PANTHER" id="PTHR35176:SF6">
    <property type="entry name" value="HEME OXYGENASE HI_0854-RELATED"/>
    <property type="match status" value="1"/>
</dbReference>
<dbReference type="Proteomes" id="UP000555564">
    <property type="component" value="Unassembled WGS sequence"/>
</dbReference>
<dbReference type="InterPro" id="IPR052019">
    <property type="entry name" value="F420H2_bilvrd_red/Heme_oxyg"/>
</dbReference>
<dbReference type="Gene3D" id="2.30.110.10">
    <property type="entry name" value="Electron Transport, Fmn-binding Protein, Chain A"/>
    <property type="match status" value="1"/>
</dbReference>
<sequence length="158" mass="17793">MNQRARIAMSDDEVADHLRQCRKLQLGTVNPDGTPHLVTMFYGLIDGRIAFWTYGKAQKRRNIDRDPRVSCLVETGDDYFDLRGVLVYGTARLVDAPAGVLGAGLEITRRMARLPDDDPAEELRGYVEHTGRKRVAYLVEPTRVVSWDHRKLTAPATA</sequence>